<comment type="caution">
    <text evidence="1">The sequence shown here is derived from an EMBL/GenBank/DDBJ whole genome shotgun (WGS) entry which is preliminary data.</text>
</comment>
<evidence type="ECO:0000313" key="1">
    <source>
        <dbReference type="EMBL" id="MDR6376149.1"/>
    </source>
</evidence>
<accession>A0ABU1KYZ8</accession>
<name>A0ABU1KYZ8_9BURK</name>
<dbReference type="Proteomes" id="UP001185254">
    <property type="component" value="Unassembled WGS sequence"/>
</dbReference>
<protein>
    <submittedName>
        <fullName evidence="1">Uncharacterized protein</fullName>
    </submittedName>
</protein>
<dbReference type="EMBL" id="JAVDQN010000002">
    <property type="protein sequence ID" value="MDR6376149.1"/>
    <property type="molecule type" value="Genomic_DNA"/>
</dbReference>
<dbReference type="RefSeq" id="WP_310066564.1">
    <property type="nucleotide sequence ID" value="NZ_JAVDQN010000002.1"/>
</dbReference>
<reference evidence="1 2" key="1">
    <citation type="submission" date="2023-07" db="EMBL/GenBank/DDBJ databases">
        <title>Sorghum-associated microbial communities from plants grown in Nebraska, USA.</title>
        <authorList>
            <person name="Schachtman D."/>
        </authorList>
    </citation>
    <scope>NUCLEOTIDE SEQUENCE [LARGE SCALE GENOMIC DNA]</scope>
    <source>
        <strain evidence="1 2">DS1039</strain>
    </source>
</reference>
<proteinExistence type="predicted"/>
<gene>
    <name evidence="1" type="ORF">J2776_002849</name>
</gene>
<evidence type="ECO:0000313" key="2">
    <source>
        <dbReference type="Proteomes" id="UP001185254"/>
    </source>
</evidence>
<organism evidence="1 2">
    <name type="scientific">Paraburkholderia caledonica</name>
    <dbReference type="NCBI Taxonomy" id="134536"/>
    <lineage>
        <taxon>Bacteria</taxon>
        <taxon>Pseudomonadati</taxon>
        <taxon>Pseudomonadota</taxon>
        <taxon>Betaproteobacteria</taxon>
        <taxon>Burkholderiales</taxon>
        <taxon>Burkholderiaceae</taxon>
        <taxon>Paraburkholderia</taxon>
    </lineage>
</organism>
<keyword evidence="2" id="KW-1185">Reference proteome</keyword>
<sequence length="93" mass="10955">MDQLTYAYSYSCEGKIDELCLELFNHFCDRRRVVPLAFLMTHWPIMEVSPISVWRIAETMNELRTWHTELLTEDEKRLIGDLIDLAAGDEAYD</sequence>